<dbReference type="Proteomes" id="UP001280121">
    <property type="component" value="Unassembled WGS sequence"/>
</dbReference>
<protein>
    <recommendedName>
        <fullName evidence="2">DYW domain-containing protein</fullName>
    </recommendedName>
</protein>
<dbReference type="GO" id="GO:0008270">
    <property type="term" value="F:zinc ion binding"/>
    <property type="evidence" value="ECO:0007669"/>
    <property type="project" value="InterPro"/>
</dbReference>
<dbReference type="InterPro" id="IPR032867">
    <property type="entry name" value="DYW_dom"/>
</dbReference>
<feature type="domain" description="DYW" evidence="2">
    <location>
        <begin position="91"/>
        <end position="148"/>
    </location>
</feature>
<dbReference type="InterPro" id="IPR046848">
    <property type="entry name" value="E_motif"/>
</dbReference>
<evidence type="ECO:0000259" key="2">
    <source>
        <dbReference type="Pfam" id="PF14432"/>
    </source>
</evidence>
<gene>
    <name evidence="3" type="ORF">Ddye_008265</name>
</gene>
<evidence type="ECO:0000256" key="1">
    <source>
        <dbReference type="ARBA" id="ARBA00006643"/>
    </source>
</evidence>
<evidence type="ECO:0000313" key="3">
    <source>
        <dbReference type="EMBL" id="KAK2655213.1"/>
    </source>
</evidence>
<proteinExistence type="inferred from homology"/>
<dbReference type="InterPro" id="IPR046960">
    <property type="entry name" value="PPR_At4g14850-like_plant"/>
</dbReference>
<evidence type="ECO:0000313" key="4">
    <source>
        <dbReference type="Proteomes" id="UP001280121"/>
    </source>
</evidence>
<keyword evidence="4" id="KW-1185">Reference proteome</keyword>
<dbReference type="EMBL" id="JANJYI010000003">
    <property type="protein sequence ID" value="KAK2655213.1"/>
    <property type="molecule type" value="Genomic_DNA"/>
</dbReference>
<comment type="similarity">
    <text evidence="1">Belongs to the PPR family. PCMP-H subfamily.</text>
</comment>
<comment type="caution">
    <text evidence="3">The sequence shown here is derived from an EMBL/GenBank/DDBJ whole genome shotgun (WGS) entry which is preliminary data.</text>
</comment>
<organism evidence="3 4">
    <name type="scientific">Dipteronia dyeriana</name>
    <dbReference type="NCBI Taxonomy" id="168575"/>
    <lineage>
        <taxon>Eukaryota</taxon>
        <taxon>Viridiplantae</taxon>
        <taxon>Streptophyta</taxon>
        <taxon>Embryophyta</taxon>
        <taxon>Tracheophyta</taxon>
        <taxon>Spermatophyta</taxon>
        <taxon>Magnoliopsida</taxon>
        <taxon>eudicotyledons</taxon>
        <taxon>Gunneridae</taxon>
        <taxon>Pentapetalae</taxon>
        <taxon>rosids</taxon>
        <taxon>malvids</taxon>
        <taxon>Sapindales</taxon>
        <taxon>Sapindaceae</taxon>
        <taxon>Hippocastanoideae</taxon>
        <taxon>Acereae</taxon>
        <taxon>Dipteronia</taxon>
    </lineage>
</organism>
<accession>A0AAE0CLR3</accession>
<dbReference type="Pfam" id="PF14432">
    <property type="entry name" value="DYW_deaminase"/>
    <property type="match status" value="1"/>
</dbReference>
<dbReference type="Pfam" id="PF20430">
    <property type="entry name" value="Eplus_motif"/>
    <property type="match status" value="1"/>
</dbReference>
<sequence length="150" mass="16929">MAAKSLLELQPETAGHYVLLSNIYANAGRWEDVAKFRNLMTQRRIKKIPGWTWIEVENMAYQFSVGDRTHPRSKEIYGMLKSLSTKLEMAGYVPDTNFVLHDVPGEDKLGILNTHSEKLAIVFGLIATPEGTPIRIMKNLRVCGDCLSHI</sequence>
<dbReference type="Pfam" id="PF20431">
    <property type="entry name" value="E_motif"/>
    <property type="match status" value="1"/>
</dbReference>
<dbReference type="PANTHER" id="PTHR47926">
    <property type="entry name" value="PENTATRICOPEPTIDE REPEAT-CONTAINING PROTEIN"/>
    <property type="match status" value="1"/>
</dbReference>
<dbReference type="PANTHER" id="PTHR47926:SF347">
    <property type="entry name" value="PENTATRICOPEPTIDE REPEAT-CONTAINING PROTEIN"/>
    <property type="match status" value="1"/>
</dbReference>
<dbReference type="GO" id="GO:0009451">
    <property type="term" value="P:RNA modification"/>
    <property type="evidence" value="ECO:0007669"/>
    <property type="project" value="InterPro"/>
</dbReference>
<reference evidence="3" key="1">
    <citation type="journal article" date="2023" name="Plant J.">
        <title>Genome sequences and population genomics provide insights into the demographic history, inbreeding, and mutation load of two 'living fossil' tree species of Dipteronia.</title>
        <authorList>
            <person name="Feng Y."/>
            <person name="Comes H.P."/>
            <person name="Chen J."/>
            <person name="Zhu S."/>
            <person name="Lu R."/>
            <person name="Zhang X."/>
            <person name="Li P."/>
            <person name="Qiu J."/>
            <person name="Olsen K.M."/>
            <person name="Qiu Y."/>
        </authorList>
    </citation>
    <scope>NUCLEOTIDE SEQUENCE</scope>
    <source>
        <strain evidence="3">KIB01</strain>
    </source>
</reference>
<dbReference type="AlphaFoldDB" id="A0AAE0CLR3"/>
<dbReference type="GO" id="GO:0003723">
    <property type="term" value="F:RNA binding"/>
    <property type="evidence" value="ECO:0007669"/>
    <property type="project" value="InterPro"/>
</dbReference>
<name>A0AAE0CLR3_9ROSI</name>
<dbReference type="InterPro" id="IPR046849">
    <property type="entry name" value="E2_motif"/>
</dbReference>